<proteinExistence type="predicted"/>
<dbReference type="Pfam" id="PF23343">
    <property type="entry name" value="REP_ORF2-G2P"/>
    <property type="match status" value="1"/>
</dbReference>
<feature type="domain" description="Replication-associated protein ORF2/G2P" evidence="1">
    <location>
        <begin position="61"/>
        <end position="195"/>
    </location>
</feature>
<protein>
    <submittedName>
        <fullName evidence="2">Replication initiator protein</fullName>
    </submittedName>
</protein>
<dbReference type="InterPro" id="IPR056906">
    <property type="entry name" value="ORF2/G2P_dom"/>
</dbReference>
<accession>A0AAU8AVD2</accession>
<sequence length="457" mass="53664">MCYHPLHIKATNVYRNTNVSASTYEVPCGKCESCRDLYRSTWKCRIWHELDHTYKIGGTSVFLTFSYNDMHLPFIDVNGVRVPCFNHQDVKTFLNRLKVRMYRLYGQNMYKYFIAMEYGKNTKRQHLHGLFFLSSAVDWRVFTELCRELWQENGYMFPKRDNHGRYVKDDGTDDTPLIRSLVKGSIYVSKYVTKDLSFYAIPSVDVAVKFDKSFARNFGPRHYQSNNIGISILDKVDLSDNNRVISFLADGIVVPYAKGRVPVPRYIKKKLLYKNVKSDRIGRNHIRLYDSMPTALNLAIASLFYERKATKLIDSIKKISARYRALHPSVLVPSCPDYNLLANYILYFKHVDNNVIYSFLTYYEGDLSAFSDFSKVGFFYNLSKNNQFLKHNEYVTDSIHPIPYNVIFSVELLKAYAFFCHASSECEKLQVLEFKKRSDERDKVRYKYCYKYPKKLC</sequence>
<evidence type="ECO:0000259" key="1">
    <source>
        <dbReference type="Pfam" id="PF23343"/>
    </source>
</evidence>
<organism evidence="2">
    <name type="scientific">Dulem virus 267</name>
    <dbReference type="NCBI Taxonomy" id="3145744"/>
    <lineage>
        <taxon>Viruses</taxon>
        <taxon>Monodnaviria</taxon>
        <taxon>Sangervirae</taxon>
        <taxon>Phixviricota</taxon>
        <taxon>Malgrandaviricetes</taxon>
        <taxon>Petitvirales</taxon>
        <taxon>Microviridae</taxon>
        <taxon>Microvirus</taxon>
    </lineage>
</organism>
<evidence type="ECO:0000313" key="2">
    <source>
        <dbReference type="EMBL" id="XCD03146.1"/>
    </source>
</evidence>
<name>A0AAU8AVD2_9VIRU</name>
<reference evidence="2" key="1">
    <citation type="submission" date="2024-03" db="EMBL/GenBank/DDBJ databases">
        <title>Diverse circular DNA viruses in blood, oral, and fecal samples of captive lemurs.</title>
        <authorList>
            <person name="Paietta E.N."/>
            <person name="Kraberger S."/>
            <person name="Lund M.C."/>
            <person name="Custer J.M."/>
            <person name="Vargas K.M."/>
            <person name="Ehmke E.E."/>
            <person name="Yoder A.D."/>
            <person name="Varsani A."/>
        </authorList>
    </citation>
    <scope>NUCLEOTIDE SEQUENCE</scope>
    <source>
        <strain evidence="2">Duke_17_1492</strain>
    </source>
</reference>
<dbReference type="EMBL" id="PP511319">
    <property type="protein sequence ID" value="XCD03146.1"/>
    <property type="molecule type" value="Genomic_DNA"/>
</dbReference>